<organism evidence="1 2">
    <name type="scientific">Gloeophyllum trabeum (strain ATCC 11539 / FP-39264 / Madison 617)</name>
    <name type="common">Brown rot fungus</name>
    <dbReference type="NCBI Taxonomy" id="670483"/>
    <lineage>
        <taxon>Eukaryota</taxon>
        <taxon>Fungi</taxon>
        <taxon>Dikarya</taxon>
        <taxon>Basidiomycota</taxon>
        <taxon>Agaricomycotina</taxon>
        <taxon>Agaricomycetes</taxon>
        <taxon>Gloeophyllales</taxon>
        <taxon>Gloeophyllaceae</taxon>
        <taxon>Gloeophyllum</taxon>
    </lineage>
</organism>
<name>S7PS04_GLOTA</name>
<dbReference type="AlphaFoldDB" id="S7PS04"/>
<dbReference type="Proteomes" id="UP000030669">
    <property type="component" value="Unassembled WGS sequence"/>
</dbReference>
<evidence type="ECO:0008006" key="3">
    <source>
        <dbReference type="Google" id="ProtNLM"/>
    </source>
</evidence>
<dbReference type="RefSeq" id="XP_007871373.1">
    <property type="nucleotide sequence ID" value="XM_007873182.1"/>
</dbReference>
<accession>S7PS04</accession>
<dbReference type="OrthoDB" id="2804507at2759"/>
<dbReference type="eggNOG" id="ENOG502RQ05">
    <property type="taxonomic scope" value="Eukaryota"/>
</dbReference>
<reference evidence="1 2" key="1">
    <citation type="journal article" date="2012" name="Science">
        <title>The Paleozoic origin of enzymatic lignin decomposition reconstructed from 31 fungal genomes.</title>
        <authorList>
            <person name="Floudas D."/>
            <person name="Binder M."/>
            <person name="Riley R."/>
            <person name="Barry K."/>
            <person name="Blanchette R.A."/>
            <person name="Henrissat B."/>
            <person name="Martinez A.T."/>
            <person name="Otillar R."/>
            <person name="Spatafora J.W."/>
            <person name="Yadav J.S."/>
            <person name="Aerts A."/>
            <person name="Benoit I."/>
            <person name="Boyd A."/>
            <person name="Carlson A."/>
            <person name="Copeland A."/>
            <person name="Coutinho P.M."/>
            <person name="de Vries R.P."/>
            <person name="Ferreira P."/>
            <person name="Findley K."/>
            <person name="Foster B."/>
            <person name="Gaskell J."/>
            <person name="Glotzer D."/>
            <person name="Gorecki P."/>
            <person name="Heitman J."/>
            <person name="Hesse C."/>
            <person name="Hori C."/>
            <person name="Igarashi K."/>
            <person name="Jurgens J.A."/>
            <person name="Kallen N."/>
            <person name="Kersten P."/>
            <person name="Kohler A."/>
            <person name="Kuees U."/>
            <person name="Kumar T.K.A."/>
            <person name="Kuo A."/>
            <person name="LaButti K."/>
            <person name="Larrondo L.F."/>
            <person name="Lindquist E."/>
            <person name="Ling A."/>
            <person name="Lombard V."/>
            <person name="Lucas S."/>
            <person name="Lundell T."/>
            <person name="Martin R."/>
            <person name="McLaughlin D.J."/>
            <person name="Morgenstern I."/>
            <person name="Morin E."/>
            <person name="Murat C."/>
            <person name="Nagy L.G."/>
            <person name="Nolan M."/>
            <person name="Ohm R.A."/>
            <person name="Patyshakuliyeva A."/>
            <person name="Rokas A."/>
            <person name="Ruiz-Duenas F.J."/>
            <person name="Sabat G."/>
            <person name="Salamov A."/>
            <person name="Samejima M."/>
            <person name="Schmutz J."/>
            <person name="Slot J.C."/>
            <person name="St John F."/>
            <person name="Stenlid J."/>
            <person name="Sun H."/>
            <person name="Sun S."/>
            <person name="Syed K."/>
            <person name="Tsang A."/>
            <person name="Wiebenga A."/>
            <person name="Young D."/>
            <person name="Pisabarro A."/>
            <person name="Eastwood D.C."/>
            <person name="Martin F."/>
            <person name="Cullen D."/>
            <person name="Grigoriev I.V."/>
            <person name="Hibbett D.S."/>
        </authorList>
    </citation>
    <scope>NUCLEOTIDE SEQUENCE [LARGE SCALE GENOMIC DNA]</scope>
    <source>
        <strain evidence="1 2">ATCC 11539</strain>
    </source>
</reference>
<dbReference type="EMBL" id="KB469336">
    <property type="protein sequence ID" value="EPQ50168.1"/>
    <property type="molecule type" value="Genomic_DNA"/>
</dbReference>
<evidence type="ECO:0000313" key="2">
    <source>
        <dbReference type="Proteomes" id="UP000030669"/>
    </source>
</evidence>
<keyword evidence="2" id="KW-1185">Reference proteome</keyword>
<dbReference type="KEGG" id="gtr:GLOTRDRAFT_134192"/>
<dbReference type="HOGENOM" id="CLU_047592_4_1_1"/>
<sequence>MEKTHHERFYYKDGTFKIQLGNTLYNIYLGMLADRSEAFRDMLQVPIPGSTEAEGKSDDTPMVLHPSIEAREFDALMEYLFKARTMGMPTMQDLTAILKLSTMWGIEDGRLYAIDVLPKHPQFTPAMQFYLGRTYHVAEWVEPAFRKLLAMPFSEIDEEIAHLMGPEAFYLLSHTHNRIKDHHAILAFYPSEPFSSFICTRAGRCEQAWVSHWWHGVAKHLLHPDSGKSGREILEMLDRVQVPGMCSHCQEANVQWVKDTRVMIKADEFVEDAVAKVVMWYGSAKDQKEKVGGGDVEPSVAA</sequence>
<protein>
    <recommendedName>
        <fullName evidence="3">BTB domain-containing protein</fullName>
    </recommendedName>
</protein>
<dbReference type="GeneID" id="19302952"/>
<proteinExistence type="predicted"/>
<gene>
    <name evidence="1" type="ORF">GLOTRDRAFT_134192</name>
</gene>
<dbReference type="OMA" id="WSKETSI"/>
<evidence type="ECO:0000313" key="1">
    <source>
        <dbReference type="EMBL" id="EPQ50168.1"/>
    </source>
</evidence>